<proteinExistence type="predicted"/>
<dbReference type="InParanoid" id="E5R5C4"/>
<organism evidence="2">
    <name type="scientific">Leptosphaeria maculans (strain JN3 / isolate v23.1.3 / race Av1-4-5-6-7-8)</name>
    <name type="common">Blackleg fungus</name>
    <name type="synonym">Phoma lingam</name>
    <dbReference type="NCBI Taxonomy" id="985895"/>
    <lineage>
        <taxon>Eukaryota</taxon>
        <taxon>Fungi</taxon>
        <taxon>Dikarya</taxon>
        <taxon>Ascomycota</taxon>
        <taxon>Pezizomycotina</taxon>
        <taxon>Dothideomycetes</taxon>
        <taxon>Pleosporomycetidae</taxon>
        <taxon>Pleosporales</taxon>
        <taxon>Pleosporineae</taxon>
        <taxon>Leptosphaeriaceae</taxon>
        <taxon>Plenodomus</taxon>
        <taxon>Plenodomus lingam/Leptosphaeria maculans species complex</taxon>
    </lineage>
</organism>
<gene>
    <name evidence="1" type="ORF">LEMA_uP048000.1</name>
</gene>
<name>E5R5C4_LEPMJ</name>
<evidence type="ECO:0000313" key="2">
    <source>
        <dbReference type="Proteomes" id="UP000002668"/>
    </source>
</evidence>
<sequence>MRRLHRIIITRNVTCKAKAKMWTSKYGKIPITSFPIPGIVLEDKGLVEV</sequence>
<dbReference type="HOGENOM" id="CLU_3143360_0_0_1"/>
<keyword evidence="2" id="KW-1185">Reference proteome</keyword>
<accession>E5R5C4</accession>
<dbReference type="Proteomes" id="UP000002668">
    <property type="component" value="Genome"/>
</dbReference>
<dbReference type="EMBL" id="FP929083">
    <property type="protein sequence ID" value="CBX92094.1"/>
    <property type="molecule type" value="Genomic_DNA"/>
</dbReference>
<reference evidence="2" key="1">
    <citation type="journal article" date="2011" name="Nat. Commun.">
        <title>Effector diversification within compartments of the Leptosphaeria maculans genome affected by Repeat-Induced Point mutations.</title>
        <authorList>
            <person name="Rouxel T."/>
            <person name="Grandaubert J."/>
            <person name="Hane J.K."/>
            <person name="Hoede C."/>
            <person name="van de Wouw A.P."/>
            <person name="Couloux A."/>
            <person name="Dominguez V."/>
            <person name="Anthouard V."/>
            <person name="Bally P."/>
            <person name="Bourras S."/>
            <person name="Cozijnsen A.J."/>
            <person name="Ciuffetti L.M."/>
            <person name="Degrave A."/>
            <person name="Dilmaghani A."/>
            <person name="Duret L."/>
            <person name="Fudal I."/>
            <person name="Goodwin S.B."/>
            <person name="Gout L."/>
            <person name="Glaser N."/>
            <person name="Linglin J."/>
            <person name="Kema G.H.J."/>
            <person name="Lapalu N."/>
            <person name="Lawrence C.B."/>
            <person name="May K."/>
            <person name="Meyer M."/>
            <person name="Ollivier B."/>
            <person name="Poulain J."/>
            <person name="Schoch C.L."/>
            <person name="Simon A."/>
            <person name="Spatafora J.W."/>
            <person name="Stachowiak A."/>
            <person name="Turgeon B.G."/>
            <person name="Tyler B.M."/>
            <person name="Vincent D."/>
            <person name="Weissenbach J."/>
            <person name="Amselem J."/>
            <person name="Quesneville H."/>
            <person name="Oliver R.P."/>
            <person name="Wincker P."/>
            <person name="Balesdent M.-H."/>
            <person name="Howlett B.J."/>
        </authorList>
    </citation>
    <scope>NUCLEOTIDE SEQUENCE [LARGE SCALE GENOMIC DNA]</scope>
    <source>
        <strain evidence="2">JN3 / isolate v23.1.3 / race Av1-4-5-6-7-8</strain>
    </source>
</reference>
<evidence type="ECO:0000313" key="1">
    <source>
        <dbReference type="EMBL" id="CBX92094.1"/>
    </source>
</evidence>
<protein>
    <submittedName>
        <fullName evidence="1">Predicted protein</fullName>
    </submittedName>
</protein>
<dbReference type="AlphaFoldDB" id="E5R5C4"/>
<dbReference type="VEuPathDB" id="FungiDB:LEMA_uP048000.1"/>